<reference evidence="2 3" key="1">
    <citation type="submission" date="2016-07" db="EMBL/GenBank/DDBJ databases">
        <title>Draft genome of a psychrotolerant acidophile Acidithiobacillus ferrivorans strain YL15.</title>
        <authorList>
            <person name="Peng T."/>
            <person name="Ma L."/>
            <person name="Nan M."/>
            <person name="An N."/>
            <person name="Wang M."/>
            <person name="Qiu G."/>
            <person name="Zeng W."/>
        </authorList>
    </citation>
    <scope>NUCLEOTIDE SEQUENCE [LARGE SCALE GENOMIC DNA]</scope>
    <source>
        <strain evidence="2 3">YL15</strain>
    </source>
</reference>
<dbReference type="Gene3D" id="3.30.70.1900">
    <property type="match status" value="1"/>
</dbReference>
<accession>A0A1B9C084</accession>
<evidence type="ECO:0000259" key="1">
    <source>
        <dbReference type="Pfam" id="PF10040"/>
    </source>
</evidence>
<evidence type="ECO:0000313" key="3">
    <source>
        <dbReference type="Proteomes" id="UP000093129"/>
    </source>
</evidence>
<comment type="caution">
    <text evidence="2">The sequence shown here is derived from an EMBL/GenBank/DDBJ whole genome shotgun (WGS) entry which is preliminary data.</text>
</comment>
<evidence type="ECO:0000313" key="2">
    <source>
        <dbReference type="EMBL" id="OCB03344.1"/>
    </source>
</evidence>
<dbReference type="EMBL" id="MASQ01000070">
    <property type="protein sequence ID" value="OCB03344.1"/>
    <property type="molecule type" value="Genomic_DNA"/>
</dbReference>
<gene>
    <name evidence="2" type="ORF">BBC27_08315</name>
</gene>
<dbReference type="InterPro" id="IPR019267">
    <property type="entry name" value="CRISPR-assoc_Cas6_C"/>
</dbReference>
<sequence length="251" mass="29378">MRWACAYSYLFETPVPPDSPQLSKYPAAPHPWLVEAAIGERSWLRGELFSFSWVVFGRGHDFIPYILYAWRQALEKGLGSRQVSATLLGYRREGETAWHLPEEPLIPQNYGMPPVPENPGQITLHFVTPFRAQHQERLLPPEHLTFRTLFSMLQRRMGLLQAFHELDAPYVWDYREALQRAETVQMRGWDLRWKDWQRYSSRQMSTMTLGGIVGHMQFTNIPDLLWPMLYLGQWTHVGKNASFGLGRYILE</sequence>
<organism evidence="2 3">
    <name type="scientific">Acidithiobacillus ferrivorans</name>
    <dbReference type="NCBI Taxonomy" id="160808"/>
    <lineage>
        <taxon>Bacteria</taxon>
        <taxon>Pseudomonadati</taxon>
        <taxon>Pseudomonadota</taxon>
        <taxon>Acidithiobacillia</taxon>
        <taxon>Acidithiobacillales</taxon>
        <taxon>Acidithiobacillaceae</taxon>
        <taxon>Acidithiobacillus</taxon>
    </lineage>
</organism>
<dbReference type="AlphaFoldDB" id="A0A1B9C084"/>
<protein>
    <recommendedName>
        <fullName evidence="1">CRISPR-associated protein Cas6 C-terminal domain-containing protein</fullName>
    </recommendedName>
</protein>
<feature type="domain" description="CRISPR-associated protein Cas6 C-terminal" evidence="1">
    <location>
        <begin position="124"/>
        <end position="248"/>
    </location>
</feature>
<name>A0A1B9C084_9PROT</name>
<dbReference type="RefSeq" id="WP_065412934.1">
    <property type="nucleotide sequence ID" value="NZ_MASQ01000070.1"/>
</dbReference>
<dbReference type="Pfam" id="PF10040">
    <property type="entry name" value="CRISPR_Cas6"/>
    <property type="match status" value="1"/>
</dbReference>
<proteinExistence type="predicted"/>
<dbReference type="Proteomes" id="UP000093129">
    <property type="component" value="Unassembled WGS sequence"/>
</dbReference>